<dbReference type="EMBL" id="CP021084">
    <property type="protein sequence ID" value="ASN83247.1"/>
    <property type="molecule type" value="Genomic_DNA"/>
</dbReference>
<keyword evidence="2" id="KW-0614">Plasmid</keyword>
<dbReference type="AlphaFoldDB" id="A0A221T2U6"/>
<sequence>MEVQHRHLQRDTPPLQQSLTRNLIQGALAYLLTAIILMLAFSLNVLAFNASDPAAQTWFKQILLGLTLVTAAAFAVFHSHRLTVLIPALITGVLAATATNNPVGLHLGLTALVLAQQGMRAPHSYGLMLSVIQTCGALMLATTGLAVDAALLLPYLLLTVALRRWTHPALHDPRLIVTLAAAALALSLR</sequence>
<gene>
    <name evidence="2" type="ORF">DFI_18795</name>
</gene>
<keyword evidence="3" id="KW-1185">Reference proteome</keyword>
<dbReference type="RefSeq" id="WP_027462690.1">
    <property type="nucleotide sequence ID" value="NZ_CP021084.1"/>
</dbReference>
<keyword evidence="1" id="KW-0472">Membrane</keyword>
<feature type="transmembrane region" description="Helical" evidence="1">
    <location>
        <begin position="127"/>
        <end position="157"/>
    </location>
</feature>
<keyword evidence="1" id="KW-0812">Transmembrane</keyword>
<feature type="transmembrane region" description="Helical" evidence="1">
    <location>
        <begin position="85"/>
        <end position="115"/>
    </location>
</feature>
<feature type="transmembrane region" description="Helical" evidence="1">
    <location>
        <begin position="62"/>
        <end position="79"/>
    </location>
</feature>
<evidence type="ECO:0000256" key="1">
    <source>
        <dbReference type="SAM" id="Phobius"/>
    </source>
</evidence>
<reference evidence="2 3" key="1">
    <citation type="submission" date="2017-05" db="EMBL/GenBank/DDBJ databases">
        <title>The complete genome sequence of Deinococcus ficus isolated from the rhizosphere of the Ficus religiosa L. in Taiwan.</title>
        <authorList>
            <person name="Wu K.-M."/>
            <person name="Liao T.-L."/>
            <person name="Liu Y.-M."/>
            <person name="Young C.-C."/>
            <person name="Tsai S.-F."/>
        </authorList>
    </citation>
    <scope>NUCLEOTIDE SEQUENCE [LARGE SCALE GENOMIC DNA]</scope>
    <source>
        <strain evidence="2 3">CC-FR2-10</strain>
        <plasmid evidence="3">pdfi3</plasmid>
    </source>
</reference>
<dbReference type="Proteomes" id="UP000259030">
    <property type="component" value="Plasmid pDFI3"/>
</dbReference>
<organism evidence="2 3">
    <name type="scientific">Deinococcus ficus</name>
    <dbReference type="NCBI Taxonomy" id="317577"/>
    <lineage>
        <taxon>Bacteria</taxon>
        <taxon>Thermotogati</taxon>
        <taxon>Deinococcota</taxon>
        <taxon>Deinococci</taxon>
        <taxon>Deinococcales</taxon>
        <taxon>Deinococcaceae</taxon>
        <taxon>Deinococcus</taxon>
    </lineage>
</organism>
<proteinExistence type="predicted"/>
<protein>
    <submittedName>
        <fullName evidence="2">Uncharacterized protein</fullName>
    </submittedName>
</protein>
<feature type="transmembrane region" description="Helical" evidence="1">
    <location>
        <begin position="27"/>
        <end position="50"/>
    </location>
</feature>
<name>A0A221T2U6_9DEIO</name>
<evidence type="ECO:0000313" key="2">
    <source>
        <dbReference type="EMBL" id="ASN83247.1"/>
    </source>
</evidence>
<dbReference type="KEGG" id="dfc:DFI_18795"/>
<geneLocation type="plasmid" evidence="3">
    <name>pdfi3</name>
</geneLocation>
<keyword evidence="1" id="KW-1133">Transmembrane helix</keyword>
<accession>A0A221T2U6</accession>
<evidence type="ECO:0000313" key="3">
    <source>
        <dbReference type="Proteomes" id="UP000259030"/>
    </source>
</evidence>